<evidence type="ECO:0000313" key="5">
    <source>
        <dbReference type="EMBL" id="QCI80532.1"/>
    </source>
</evidence>
<dbReference type="GO" id="GO:0006352">
    <property type="term" value="P:DNA-templated transcription initiation"/>
    <property type="evidence" value="ECO:0007669"/>
    <property type="project" value="InterPro"/>
</dbReference>
<proteinExistence type="predicted"/>
<dbReference type="PANTHER" id="PTHR43133:SF62">
    <property type="entry name" value="RNA POLYMERASE SIGMA FACTOR SIGZ"/>
    <property type="match status" value="1"/>
</dbReference>
<evidence type="ECO:0000256" key="2">
    <source>
        <dbReference type="ARBA" id="ARBA00023082"/>
    </source>
</evidence>
<dbReference type="Pfam" id="PF04542">
    <property type="entry name" value="Sigma70_r2"/>
    <property type="match status" value="1"/>
</dbReference>
<name>A0A4D7CCE3_9SPHN</name>
<dbReference type="AlphaFoldDB" id="A0A4D7CCE3"/>
<keyword evidence="3" id="KW-0804">Transcription</keyword>
<dbReference type="Gene3D" id="1.10.1740.10">
    <property type="match status" value="1"/>
</dbReference>
<dbReference type="InterPro" id="IPR039425">
    <property type="entry name" value="RNA_pol_sigma-70-like"/>
</dbReference>
<dbReference type="EMBL" id="CP039704">
    <property type="protein sequence ID" value="QCI80532.1"/>
    <property type="molecule type" value="Genomic_DNA"/>
</dbReference>
<gene>
    <name evidence="5" type="ORF">E6W36_07440</name>
</gene>
<feature type="domain" description="RNA polymerase sigma-70 region 2" evidence="4">
    <location>
        <begin position="16"/>
        <end position="59"/>
    </location>
</feature>
<dbReference type="KEGG" id="hgn:E6W36_07440"/>
<keyword evidence="6" id="KW-1185">Reference proteome</keyword>
<protein>
    <recommendedName>
        <fullName evidence="4">RNA polymerase sigma-70 region 2 domain-containing protein</fullName>
    </recommendedName>
</protein>
<dbReference type="SUPFAM" id="SSF88946">
    <property type="entry name" value="Sigma2 domain of RNA polymerase sigma factors"/>
    <property type="match status" value="1"/>
</dbReference>
<dbReference type="InterPro" id="IPR007627">
    <property type="entry name" value="RNA_pol_sigma70_r2"/>
</dbReference>
<evidence type="ECO:0000256" key="3">
    <source>
        <dbReference type="ARBA" id="ARBA00023163"/>
    </source>
</evidence>
<evidence type="ECO:0000259" key="4">
    <source>
        <dbReference type="Pfam" id="PF04542"/>
    </source>
</evidence>
<keyword evidence="1" id="KW-0805">Transcription regulation</keyword>
<accession>A0A4D7CCE3</accession>
<evidence type="ECO:0000256" key="1">
    <source>
        <dbReference type="ARBA" id="ARBA00023015"/>
    </source>
</evidence>
<keyword evidence="2" id="KW-0731">Sigma factor</keyword>
<evidence type="ECO:0000313" key="6">
    <source>
        <dbReference type="Proteomes" id="UP000298714"/>
    </source>
</evidence>
<dbReference type="PANTHER" id="PTHR43133">
    <property type="entry name" value="RNA POLYMERASE ECF-TYPE SIGMA FACTO"/>
    <property type="match status" value="1"/>
</dbReference>
<dbReference type="InterPro" id="IPR013325">
    <property type="entry name" value="RNA_pol_sigma_r2"/>
</dbReference>
<reference evidence="6" key="1">
    <citation type="submission" date="2019-04" db="EMBL/GenBank/DDBJ databases">
        <title>Complete genome sequence of Sphingomonas sp. W1-2-3.</title>
        <authorList>
            <person name="Im W.T."/>
        </authorList>
    </citation>
    <scope>NUCLEOTIDE SEQUENCE [LARGE SCALE GENOMIC DNA]</scope>
    <source>
        <strain evidence="6">W1-2-3</strain>
    </source>
</reference>
<dbReference type="Proteomes" id="UP000298714">
    <property type="component" value="Chromosome"/>
</dbReference>
<sequence length="80" mass="8234">MVAGVAAGDSAAFSALVDRHHARIVALASRILMDGSAAEDIVQEAFLRLWRRPNAYDPRAALSAPGSSASSSISALIANA</sequence>
<organism evidence="5 6">
    <name type="scientific">Hankyongella ginsenosidimutans</name>
    <dbReference type="NCBI Taxonomy" id="1763828"/>
    <lineage>
        <taxon>Bacteria</taxon>
        <taxon>Pseudomonadati</taxon>
        <taxon>Pseudomonadota</taxon>
        <taxon>Alphaproteobacteria</taxon>
        <taxon>Sphingomonadales</taxon>
        <taxon>Sphingomonadaceae</taxon>
        <taxon>Hankyongella</taxon>
    </lineage>
</organism>
<dbReference type="GO" id="GO:0016987">
    <property type="term" value="F:sigma factor activity"/>
    <property type="evidence" value="ECO:0007669"/>
    <property type="project" value="UniProtKB-KW"/>
</dbReference>